<dbReference type="EMBL" id="SOPX01000001">
    <property type="protein sequence ID" value="TFB32657.1"/>
    <property type="molecule type" value="Genomic_DNA"/>
</dbReference>
<dbReference type="OrthoDB" id="4762924at2"/>
<dbReference type="InterPro" id="IPR032710">
    <property type="entry name" value="NTF2-like_dom_sf"/>
</dbReference>
<dbReference type="Proteomes" id="UP000297429">
    <property type="component" value="Unassembled WGS sequence"/>
</dbReference>
<accession>A0A497XVQ8</accession>
<name>A0A497XVQ8_9SPHI</name>
<evidence type="ECO:0008006" key="5">
    <source>
        <dbReference type="Google" id="ProtNLM"/>
    </source>
</evidence>
<dbReference type="Proteomes" id="UP000273898">
    <property type="component" value="Unassembled WGS sequence"/>
</dbReference>
<evidence type="ECO:0000313" key="2">
    <source>
        <dbReference type="EMBL" id="TFB32657.1"/>
    </source>
</evidence>
<dbReference type="SUPFAM" id="SSF54427">
    <property type="entry name" value="NTF2-like"/>
    <property type="match status" value="1"/>
</dbReference>
<organism evidence="1 3">
    <name type="scientific">Pedobacter alluvionis</name>
    <dbReference type="NCBI Taxonomy" id="475253"/>
    <lineage>
        <taxon>Bacteria</taxon>
        <taxon>Pseudomonadati</taxon>
        <taxon>Bacteroidota</taxon>
        <taxon>Sphingobacteriia</taxon>
        <taxon>Sphingobacteriales</taxon>
        <taxon>Sphingobacteriaceae</taxon>
        <taxon>Pedobacter</taxon>
    </lineage>
</organism>
<protein>
    <recommendedName>
        <fullName evidence="5">Nuclear transport factor 2 family protein</fullName>
    </recommendedName>
</protein>
<proteinExistence type="predicted"/>
<reference evidence="2 4" key="2">
    <citation type="submission" date="2019-03" db="EMBL/GenBank/DDBJ databases">
        <authorList>
            <person name="He R.-H."/>
        </authorList>
    </citation>
    <scope>NUCLEOTIDE SEQUENCE [LARGE SCALE GENOMIC DNA]</scope>
    <source>
        <strain evidence="2 4">DSM 19624</strain>
    </source>
</reference>
<keyword evidence="4" id="KW-1185">Reference proteome</keyword>
<evidence type="ECO:0000313" key="3">
    <source>
        <dbReference type="Proteomes" id="UP000273898"/>
    </source>
</evidence>
<dbReference type="RefSeq" id="WP_121285666.1">
    <property type="nucleotide sequence ID" value="NZ_RCCK01000013.1"/>
</dbReference>
<gene>
    <name evidence="1" type="ORF">BCL90_3888</name>
    <name evidence="2" type="ORF">E3V97_01070</name>
</gene>
<evidence type="ECO:0000313" key="1">
    <source>
        <dbReference type="EMBL" id="RLJ73724.1"/>
    </source>
</evidence>
<comment type="caution">
    <text evidence="1">The sequence shown here is derived from an EMBL/GenBank/DDBJ whole genome shotgun (WGS) entry which is preliminary data.</text>
</comment>
<reference evidence="1 3" key="1">
    <citation type="submission" date="2018-10" db="EMBL/GenBank/DDBJ databases">
        <title>Genomic Encyclopedia of Archaeal and Bacterial Type Strains, Phase II (KMG-II): from individual species to whole genera.</title>
        <authorList>
            <person name="Goeker M."/>
        </authorList>
    </citation>
    <scope>NUCLEOTIDE SEQUENCE [LARGE SCALE GENOMIC DNA]</scope>
    <source>
        <strain evidence="1 3">DSM 19624</strain>
    </source>
</reference>
<dbReference type="EMBL" id="RCCK01000013">
    <property type="protein sequence ID" value="RLJ73724.1"/>
    <property type="molecule type" value="Genomic_DNA"/>
</dbReference>
<evidence type="ECO:0000313" key="4">
    <source>
        <dbReference type="Proteomes" id="UP000297429"/>
    </source>
</evidence>
<dbReference type="AlphaFoldDB" id="A0A497XVQ8"/>
<sequence length="109" mass="12490">MAIDLTKLSNVKVKAAIIALQKGDEKTWFSLFAAEVAFYDDGNQMKFNNFFRKALGHERFTSIDKVENNGLEVYGHFHSDQWGDFKTCFKFQVNKEGKIARLDIGQASY</sequence>